<reference evidence="2 3" key="1">
    <citation type="submission" date="2024-02" db="EMBL/GenBank/DDBJ databases">
        <authorList>
            <person name="Chen Y."/>
            <person name="Shah S."/>
            <person name="Dougan E. K."/>
            <person name="Thang M."/>
            <person name="Chan C."/>
        </authorList>
    </citation>
    <scope>NUCLEOTIDE SEQUENCE [LARGE SCALE GENOMIC DNA]</scope>
</reference>
<evidence type="ECO:0000313" key="3">
    <source>
        <dbReference type="Proteomes" id="UP001642484"/>
    </source>
</evidence>
<dbReference type="Gene3D" id="3.90.1200.10">
    <property type="match status" value="1"/>
</dbReference>
<evidence type="ECO:0000313" key="2">
    <source>
        <dbReference type="EMBL" id="CAK8989288.1"/>
    </source>
</evidence>
<protein>
    <recommendedName>
        <fullName evidence="1">Aminoglycoside phosphotransferase domain-containing protein</fullName>
    </recommendedName>
</protein>
<sequence>MVASPCWLVKGPVIGFSLLRRGQIETVVGCGQQFCHVLAFTYKKHSQQSRTKTHHGGLCKARLKDVRRACNCEYAVSRTMACAVLPVACFFEAADVWLFPFSLIARAMEPADVEKTLLSLPCLKSGGALCVTNCTDTEWHQMYVVDDGHMKVVVSIPSWTGLELRSKILASECLGQTVGPRHLATLEGEGGRRLLVNEFLEGGTLNVPDLTAKVLRDVGQLYAQLHRTDTSWFDPVREELARSGDLHIEGCDWTFCLWVLPRLQCLVPEANREELHSRGVDWAFLAREIQELPTNTALPSGTAVSSRKACVHGDAHLGNIMWHEDRLRLIDFDMTAPGPAGADLAYLVLMLFRCGFSRDAVADLNAQKEFARGYLTGLGELDEGPRLEEQLEEFLFEMHRWAYVGMIQMGLLCAVLMHNEGHPQKRELMQLRGPVLLHPSFLSKAKEIIQEAILDTSLRAEVLEQGLFFVTEARWTP</sequence>
<gene>
    <name evidence="2" type="ORF">CCMP2556_LOCUS1604</name>
</gene>
<dbReference type="Pfam" id="PF01636">
    <property type="entry name" value="APH"/>
    <property type="match status" value="1"/>
</dbReference>
<accession>A0ABP0HHM2</accession>
<comment type="caution">
    <text evidence="2">The sequence shown here is derived from an EMBL/GenBank/DDBJ whole genome shotgun (WGS) entry which is preliminary data.</text>
</comment>
<keyword evidence="3" id="KW-1185">Reference proteome</keyword>
<evidence type="ECO:0000259" key="1">
    <source>
        <dbReference type="Pfam" id="PF01636"/>
    </source>
</evidence>
<name>A0ABP0HHM2_9DINO</name>
<dbReference type="SUPFAM" id="SSF56112">
    <property type="entry name" value="Protein kinase-like (PK-like)"/>
    <property type="match status" value="1"/>
</dbReference>
<dbReference type="InterPro" id="IPR002575">
    <property type="entry name" value="Aminoglycoside_PTrfase"/>
</dbReference>
<dbReference type="EMBL" id="CAXAMN010000536">
    <property type="protein sequence ID" value="CAK8989288.1"/>
    <property type="molecule type" value="Genomic_DNA"/>
</dbReference>
<dbReference type="InterPro" id="IPR011009">
    <property type="entry name" value="Kinase-like_dom_sf"/>
</dbReference>
<proteinExistence type="predicted"/>
<dbReference type="Proteomes" id="UP001642484">
    <property type="component" value="Unassembled WGS sequence"/>
</dbReference>
<feature type="domain" description="Aminoglycoside phosphotransferase" evidence="1">
    <location>
        <begin position="177"/>
        <end position="369"/>
    </location>
</feature>
<organism evidence="2 3">
    <name type="scientific">Durusdinium trenchii</name>
    <dbReference type="NCBI Taxonomy" id="1381693"/>
    <lineage>
        <taxon>Eukaryota</taxon>
        <taxon>Sar</taxon>
        <taxon>Alveolata</taxon>
        <taxon>Dinophyceae</taxon>
        <taxon>Suessiales</taxon>
        <taxon>Symbiodiniaceae</taxon>
        <taxon>Durusdinium</taxon>
    </lineage>
</organism>